<feature type="transmembrane region" description="Helical" evidence="6">
    <location>
        <begin position="125"/>
        <end position="148"/>
    </location>
</feature>
<protein>
    <submittedName>
        <fullName evidence="7">Tryptophan-rich sensory protein</fullName>
    </submittedName>
</protein>
<evidence type="ECO:0000256" key="3">
    <source>
        <dbReference type="ARBA" id="ARBA00022692"/>
    </source>
</evidence>
<dbReference type="PANTHER" id="PTHR10057:SF0">
    <property type="entry name" value="TRANSLOCATOR PROTEIN"/>
    <property type="match status" value="1"/>
</dbReference>
<comment type="similarity">
    <text evidence="2">Belongs to the TspO/BZRP family.</text>
</comment>
<evidence type="ECO:0000256" key="2">
    <source>
        <dbReference type="ARBA" id="ARBA00007524"/>
    </source>
</evidence>
<accession>A0A4U6RIP5</accession>
<evidence type="ECO:0000313" key="7">
    <source>
        <dbReference type="EMBL" id="TKV73870.1"/>
    </source>
</evidence>
<feature type="transmembrane region" description="Helical" evidence="6">
    <location>
        <begin position="99"/>
        <end position="118"/>
    </location>
</feature>
<dbReference type="InterPro" id="IPR004307">
    <property type="entry name" value="TspO_MBR"/>
</dbReference>
<organism evidence="7 8">
    <name type="scientific">Bradyrhizobium elkanii</name>
    <dbReference type="NCBI Taxonomy" id="29448"/>
    <lineage>
        <taxon>Bacteria</taxon>
        <taxon>Pseudomonadati</taxon>
        <taxon>Pseudomonadota</taxon>
        <taxon>Alphaproteobacteria</taxon>
        <taxon>Hyphomicrobiales</taxon>
        <taxon>Nitrobacteraceae</taxon>
        <taxon>Bradyrhizobium</taxon>
    </lineage>
</organism>
<sequence length="151" mass="17141">MRARNRSLLIFLVAVVGIGWLIGATNLPGAWYAALQKPIFNPSNWVFAPTWTILYVMIAIAGWRTYLQEVNSLAFQVWLGQMALNFLWSPIVFRLHNLAMGLSVIILLLGLILFFIGLQWRANRLAALLFIPYAGWVAFASLLNFALYRLN</sequence>
<evidence type="ECO:0000256" key="1">
    <source>
        <dbReference type="ARBA" id="ARBA00004141"/>
    </source>
</evidence>
<feature type="transmembrane region" description="Helical" evidence="6">
    <location>
        <begin position="73"/>
        <end position="93"/>
    </location>
</feature>
<comment type="subcellular location">
    <subcellularLocation>
        <location evidence="1">Membrane</location>
        <topology evidence="1">Multi-pass membrane protein</topology>
    </subcellularLocation>
</comment>
<gene>
    <name evidence="7" type="ORF">FDV58_35000</name>
</gene>
<keyword evidence="3 6" id="KW-0812">Transmembrane</keyword>
<evidence type="ECO:0000256" key="5">
    <source>
        <dbReference type="ARBA" id="ARBA00023136"/>
    </source>
</evidence>
<comment type="caution">
    <text evidence="7">The sequence shown here is derived from an EMBL/GenBank/DDBJ whole genome shotgun (WGS) entry which is preliminary data.</text>
</comment>
<dbReference type="InterPro" id="IPR038330">
    <property type="entry name" value="TspO/MBR-related_sf"/>
</dbReference>
<dbReference type="PIRSF" id="PIRSF005859">
    <property type="entry name" value="PBR"/>
    <property type="match status" value="1"/>
</dbReference>
<dbReference type="GO" id="GO:0033013">
    <property type="term" value="P:tetrapyrrole metabolic process"/>
    <property type="evidence" value="ECO:0007669"/>
    <property type="project" value="UniProtKB-ARBA"/>
</dbReference>
<dbReference type="CDD" id="cd15904">
    <property type="entry name" value="TSPO_MBR"/>
    <property type="match status" value="1"/>
</dbReference>
<feature type="transmembrane region" description="Helical" evidence="6">
    <location>
        <begin position="45"/>
        <end position="66"/>
    </location>
</feature>
<dbReference type="FunFam" id="1.20.1260.100:FF:000001">
    <property type="entry name" value="translocator protein 2"/>
    <property type="match status" value="1"/>
</dbReference>
<proteinExistence type="inferred from homology"/>
<dbReference type="AlphaFoldDB" id="A0A4U6RIP5"/>
<dbReference type="PANTHER" id="PTHR10057">
    <property type="entry name" value="PERIPHERAL-TYPE BENZODIAZEPINE RECEPTOR"/>
    <property type="match status" value="1"/>
</dbReference>
<feature type="transmembrane region" description="Helical" evidence="6">
    <location>
        <begin position="7"/>
        <end position="25"/>
    </location>
</feature>
<evidence type="ECO:0000313" key="8">
    <source>
        <dbReference type="Proteomes" id="UP000305095"/>
    </source>
</evidence>
<dbReference type="Proteomes" id="UP000305095">
    <property type="component" value="Unassembled WGS sequence"/>
</dbReference>
<name>A0A4U6RIP5_BRAEL</name>
<dbReference type="Pfam" id="PF03073">
    <property type="entry name" value="TspO_MBR"/>
    <property type="match status" value="1"/>
</dbReference>
<evidence type="ECO:0000256" key="6">
    <source>
        <dbReference type="SAM" id="Phobius"/>
    </source>
</evidence>
<dbReference type="Gene3D" id="1.20.1260.100">
    <property type="entry name" value="TspO/MBR protein"/>
    <property type="match status" value="1"/>
</dbReference>
<dbReference type="EMBL" id="SZZP01000030">
    <property type="protein sequence ID" value="TKV73870.1"/>
    <property type="molecule type" value="Genomic_DNA"/>
</dbReference>
<keyword evidence="4 6" id="KW-1133">Transmembrane helix</keyword>
<dbReference type="GO" id="GO:0016020">
    <property type="term" value="C:membrane"/>
    <property type="evidence" value="ECO:0007669"/>
    <property type="project" value="UniProtKB-SubCell"/>
</dbReference>
<dbReference type="RefSeq" id="WP_137483165.1">
    <property type="nucleotide sequence ID" value="NZ_SZZP01000030.1"/>
</dbReference>
<evidence type="ECO:0000256" key="4">
    <source>
        <dbReference type="ARBA" id="ARBA00022989"/>
    </source>
</evidence>
<keyword evidence="5 6" id="KW-0472">Membrane</keyword>
<reference evidence="7 8" key="1">
    <citation type="submission" date="2019-05" db="EMBL/GenBank/DDBJ databases">
        <title>Draft Genome of Bradyrhizobium elkanii strain SEMIA 938, Used in Commercial Inoculants for Lupinus spp. in Brazil.</title>
        <authorList>
            <person name="Hungria M."/>
            <person name="Delamuta J.R.M."/>
            <person name="Ribeiro R.A."/>
            <person name="Nogueira M.A."/>
        </authorList>
    </citation>
    <scope>NUCLEOTIDE SEQUENCE [LARGE SCALE GENOMIC DNA]</scope>
    <source>
        <strain evidence="7 8">Semia 938</strain>
    </source>
</reference>